<feature type="transmembrane region" description="Helical" evidence="9">
    <location>
        <begin position="132"/>
        <end position="155"/>
    </location>
</feature>
<feature type="transmembrane region" description="Helical" evidence="9">
    <location>
        <begin position="286"/>
        <end position="305"/>
    </location>
</feature>
<keyword evidence="6" id="KW-0769">Symport</keyword>
<feature type="transmembrane region" description="Helical" evidence="9">
    <location>
        <begin position="38"/>
        <end position="61"/>
    </location>
</feature>
<keyword evidence="2" id="KW-1003">Cell membrane</keyword>
<dbReference type="STRING" id="762486.SAMN05444411_105155"/>
<reference evidence="11" key="1">
    <citation type="submission" date="2016-10" db="EMBL/GenBank/DDBJ databases">
        <authorList>
            <person name="Varghese N."/>
            <person name="Submissions S."/>
        </authorList>
    </citation>
    <scope>NUCLEOTIDE SEQUENCE [LARGE SCALE GENOMIC DNA]</scope>
    <source>
        <strain evidence="11">DSM 24956</strain>
    </source>
</reference>
<dbReference type="Proteomes" id="UP000199595">
    <property type="component" value="Unassembled WGS sequence"/>
</dbReference>
<feature type="transmembrane region" description="Helical" evidence="9">
    <location>
        <begin position="73"/>
        <end position="90"/>
    </location>
</feature>
<keyword evidence="5 9" id="KW-0812">Transmembrane</keyword>
<keyword evidence="4" id="KW-0762">Sugar transport</keyword>
<keyword evidence="1" id="KW-0813">Transport</keyword>
<dbReference type="OrthoDB" id="5241629at2"/>
<keyword evidence="11" id="KW-1185">Reference proteome</keyword>
<feature type="transmembrane region" description="Helical" evidence="9">
    <location>
        <begin position="216"/>
        <end position="236"/>
    </location>
</feature>
<dbReference type="GO" id="GO:0015293">
    <property type="term" value="F:symporter activity"/>
    <property type="evidence" value="ECO:0007669"/>
    <property type="project" value="UniProtKB-KW"/>
</dbReference>
<evidence type="ECO:0000313" key="11">
    <source>
        <dbReference type="Proteomes" id="UP000199595"/>
    </source>
</evidence>
<gene>
    <name evidence="10" type="ORF">SAMN05444411_105155</name>
</gene>
<dbReference type="AlphaFoldDB" id="A0A1H3BL63"/>
<organism evidence="10 11">
    <name type="scientific">Lutibacter oricola</name>
    <dbReference type="NCBI Taxonomy" id="762486"/>
    <lineage>
        <taxon>Bacteria</taxon>
        <taxon>Pseudomonadati</taxon>
        <taxon>Bacteroidota</taxon>
        <taxon>Flavobacteriia</taxon>
        <taxon>Flavobacteriales</taxon>
        <taxon>Flavobacteriaceae</taxon>
        <taxon>Lutibacter</taxon>
    </lineage>
</organism>
<evidence type="ECO:0000256" key="6">
    <source>
        <dbReference type="ARBA" id="ARBA00022847"/>
    </source>
</evidence>
<evidence type="ECO:0000256" key="1">
    <source>
        <dbReference type="ARBA" id="ARBA00022448"/>
    </source>
</evidence>
<keyword evidence="7 9" id="KW-1133">Transmembrane helix</keyword>
<evidence type="ECO:0000256" key="8">
    <source>
        <dbReference type="ARBA" id="ARBA00023136"/>
    </source>
</evidence>
<dbReference type="GO" id="GO:0016020">
    <property type="term" value="C:membrane"/>
    <property type="evidence" value="ECO:0007669"/>
    <property type="project" value="InterPro"/>
</dbReference>
<feature type="transmembrane region" description="Helical" evidence="9">
    <location>
        <begin position="256"/>
        <end position="274"/>
    </location>
</feature>
<keyword evidence="8 9" id="KW-0472">Membrane</keyword>
<proteinExistence type="predicted"/>
<evidence type="ECO:0000256" key="2">
    <source>
        <dbReference type="ARBA" id="ARBA00022475"/>
    </source>
</evidence>
<evidence type="ECO:0000256" key="4">
    <source>
        <dbReference type="ARBA" id="ARBA00022597"/>
    </source>
</evidence>
<evidence type="ECO:0000256" key="5">
    <source>
        <dbReference type="ARBA" id="ARBA00022692"/>
    </source>
</evidence>
<protein>
    <submittedName>
        <fullName evidence="10">L-rhamnose-H+ transport protein</fullName>
    </submittedName>
</protein>
<evidence type="ECO:0000256" key="9">
    <source>
        <dbReference type="SAM" id="Phobius"/>
    </source>
</evidence>
<dbReference type="InterPro" id="IPR004673">
    <property type="entry name" value="L-rhamnose-proton_sym_RhaT"/>
</dbReference>
<keyword evidence="3" id="KW-0997">Cell inner membrane</keyword>
<evidence type="ECO:0000256" key="3">
    <source>
        <dbReference type="ARBA" id="ARBA00022519"/>
    </source>
</evidence>
<sequence>MESMLFPFLLVIFASIFQGSFGLGMKFMNPLKWEAWWLVHSLFAMILLPTLWAYFVTPDLFSVVTSAPSEDMLMAMAFGALWGVGGIMFGKSVPYIGISLTYGIVMGVCAAAGGLIPLFTADDAQYQSMIPALPYILGGVALMVVGVAITAYAGVQKDKLQAITEASGEKVNLKLGIIIAVLSGFLSAFLAIGFAEGSAIGAIAQEAGAIARNSSLAIWVVVLWGGFAINAGYALFLLFKNNTWSSFSTPNAGKAYAWSIGAAILWFGALGIYGQGATLMGSLGDVIAWPIMLGLSLIVGNIWSYLNKEWEGAKKPFYIMLLGVFVIIVAVVVMGYS</sequence>
<feature type="transmembrane region" description="Helical" evidence="9">
    <location>
        <begin position="96"/>
        <end position="120"/>
    </location>
</feature>
<dbReference type="RefSeq" id="WP_090123420.1">
    <property type="nucleotide sequence ID" value="NZ_FNNJ01000005.1"/>
</dbReference>
<accession>A0A1H3BL63</accession>
<dbReference type="EMBL" id="FNNJ01000005">
    <property type="protein sequence ID" value="SDX42703.1"/>
    <property type="molecule type" value="Genomic_DNA"/>
</dbReference>
<evidence type="ECO:0000313" key="10">
    <source>
        <dbReference type="EMBL" id="SDX42703.1"/>
    </source>
</evidence>
<name>A0A1H3BL63_9FLAO</name>
<feature type="transmembrane region" description="Helical" evidence="9">
    <location>
        <begin position="317"/>
        <end position="336"/>
    </location>
</feature>
<dbReference type="Pfam" id="PF06379">
    <property type="entry name" value="RhaT"/>
    <property type="match status" value="1"/>
</dbReference>
<evidence type="ECO:0000256" key="7">
    <source>
        <dbReference type="ARBA" id="ARBA00022989"/>
    </source>
</evidence>
<feature type="transmembrane region" description="Helical" evidence="9">
    <location>
        <begin position="175"/>
        <end position="195"/>
    </location>
</feature>
<dbReference type="GO" id="GO:0015153">
    <property type="term" value="F:rhamnose transmembrane transporter activity"/>
    <property type="evidence" value="ECO:0007669"/>
    <property type="project" value="InterPro"/>
</dbReference>